<accession>A0AAD2DBK3</accession>
<dbReference type="AlphaFoldDB" id="A0AAD2DBK3"/>
<name>A0AAD2DBK3_EUPCR</name>
<reference evidence="3" key="1">
    <citation type="submission" date="2023-07" db="EMBL/GenBank/DDBJ databases">
        <authorList>
            <consortium name="AG Swart"/>
            <person name="Singh M."/>
            <person name="Singh A."/>
            <person name="Seah K."/>
            <person name="Emmerich C."/>
        </authorList>
    </citation>
    <scope>NUCLEOTIDE SEQUENCE</scope>
    <source>
        <strain evidence="3">DP1</strain>
    </source>
</reference>
<keyword evidence="4" id="KW-1185">Reference proteome</keyword>
<proteinExistence type="predicted"/>
<feature type="compositionally biased region" description="Basic residues" evidence="1">
    <location>
        <begin position="320"/>
        <end position="329"/>
    </location>
</feature>
<evidence type="ECO:0000313" key="4">
    <source>
        <dbReference type="Proteomes" id="UP001295684"/>
    </source>
</evidence>
<comment type="caution">
    <text evidence="3">The sequence shown here is derived from an EMBL/GenBank/DDBJ whole genome shotgun (WGS) entry which is preliminary data.</text>
</comment>
<evidence type="ECO:0000313" key="3">
    <source>
        <dbReference type="EMBL" id="CAI2386720.1"/>
    </source>
</evidence>
<protein>
    <recommendedName>
        <fullName evidence="2">WW domain-containing protein</fullName>
    </recommendedName>
</protein>
<dbReference type="Proteomes" id="UP001295684">
    <property type="component" value="Unassembled WGS sequence"/>
</dbReference>
<gene>
    <name evidence="3" type="ORF">ECRASSUSDP1_LOCUS28344</name>
</gene>
<dbReference type="EMBL" id="CAMPGE010029251">
    <property type="protein sequence ID" value="CAI2386720.1"/>
    <property type="molecule type" value="Genomic_DNA"/>
</dbReference>
<feature type="domain" description="WW" evidence="2">
    <location>
        <begin position="628"/>
        <end position="661"/>
    </location>
</feature>
<evidence type="ECO:0000256" key="1">
    <source>
        <dbReference type="SAM" id="MobiDB-lite"/>
    </source>
</evidence>
<sequence length="718" mass="83849">MDENLVSASNKEFLEEVSPSRLQHCISELFRMMFARKEDDVALYKAFIKTKASSKNFKIKMFDPADELVDRTIADLKDREKDRQNLENDYLDELRIYDLSVIPDFWKKYAKKMLLLLMEKEEEKVIEPSRSKFDKSLVKTKVPSCFHLNYVMSQANTDCDTFPLCEEQDEDGDIPLKFMFLNNDTISQIIQNYANHKYNYHLLLSTCIQKSRVKLADQINLFSADLNNLMRKGPIGKNKKIIFKWLQSSYKENIEAYGEESGEKPQASSSITDAEKCYKLMMLQNTKISKILKDSRSTYEDRKNGIIRVPTPVPVSKPSKNSKKKKGKKKINTGIDFVMVVKGSDKKVEEIRVRDSNMKNKNEAHTPKIKDETKVSTYEDKENSPDYETKIAKYMKGLEKAYLQERNGKDLKKVKIKASARIIQKAWRFFRIRRDILKNQNFADYDQLDTSVVNKIILIQRGFRNTACRRKEAKERTEKLKTVYFGRKIFNRLKFLRKRKLSINQYTPDQSSSLLRKYSSYLPQILVLQKFITKTLKSRCLLKKLVLTYSNAKISSQTPCQNRALTATKNIETELIRRIMFLDIEISMMDKYLASAEEADAKLLQQLEGSGAMKSHGDNQLEKYLQTQPKYSGWEQVEDDNGSTVWINHKLRKKAKKHPGMKELVGELKKEILQDKDTQYMIVSERRDKFAQIKAHLLNHRHPHLRSLRLALLQDQNS</sequence>
<dbReference type="InterPro" id="IPR001202">
    <property type="entry name" value="WW_dom"/>
</dbReference>
<feature type="region of interest" description="Disordered" evidence="1">
    <location>
        <begin position="308"/>
        <end position="329"/>
    </location>
</feature>
<evidence type="ECO:0000259" key="2">
    <source>
        <dbReference type="PROSITE" id="PS50020"/>
    </source>
</evidence>
<organism evidence="3 4">
    <name type="scientific">Euplotes crassus</name>
    <dbReference type="NCBI Taxonomy" id="5936"/>
    <lineage>
        <taxon>Eukaryota</taxon>
        <taxon>Sar</taxon>
        <taxon>Alveolata</taxon>
        <taxon>Ciliophora</taxon>
        <taxon>Intramacronucleata</taxon>
        <taxon>Spirotrichea</taxon>
        <taxon>Hypotrichia</taxon>
        <taxon>Euplotida</taxon>
        <taxon>Euplotidae</taxon>
        <taxon>Moneuplotes</taxon>
    </lineage>
</organism>
<dbReference type="PROSITE" id="PS50020">
    <property type="entry name" value="WW_DOMAIN_2"/>
    <property type="match status" value="1"/>
</dbReference>